<evidence type="ECO:0000259" key="1">
    <source>
        <dbReference type="PROSITE" id="PS50948"/>
    </source>
</evidence>
<protein>
    <recommendedName>
        <fullName evidence="1">Apple domain-containing protein</fullName>
    </recommendedName>
</protein>
<dbReference type="PROSITE" id="PS50948">
    <property type="entry name" value="PAN"/>
    <property type="match status" value="1"/>
</dbReference>
<keyword evidence="3" id="KW-1185">Reference proteome</keyword>
<sequence length="165" mass="19277">MISLLHFGFVKANDHCREGKCQTYSLDIYGDAMENSELVSHVFHKSAMINLIQCFTWCVDDCRCLSFNCKENKEGKVCELNEGSHFTNQSSLIHSLGSRYYILNRKFSQKVLLDYTFCDRCFNSNVSKNTEVYNMLPNVVKVFRYSCSQTILIFFNRFKSDFILF</sequence>
<comment type="caution">
    <text evidence="2">The sequence shown here is derived from an EMBL/GenBank/DDBJ whole genome shotgun (WGS) entry which is preliminary data.</text>
</comment>
<gene>
    <name evidence="2" type="ORF">PEVE_00016383</name>
</gene>
<evidence type="ECO:0000313" key="3">
    <source>
        <dbReference type="Proteomes" id="UP001159427"/>
    </source>
</evidence>
<organism evidence="2 3">
    <name type="scientific">Porites evermanni</name>
    <dbReference type="NCBI Taxonomy" id="104178"/>
    <lineage>
        <taxon>Eukaryota</taxon>
        <taxon>Metazoa</taxon>
        <taxon>Cnidaria</taxon>
        <taxon>Anthozoa</taxon>
        <taxon>Hexacorallia</taxon>
        <taxon>Scleractinia</taxon>
        <taxon>Fungiina</taxon>
        <taxon>Poritidae</taxon>
        <taxon>Porites</taxon>
    </lineage>
</organism>
<accession>A0ABN8M2P6</accession>
<evidence type="ECO:0000313" key="2">
    <source>
        <dbReference type="EMBL" id="CAH3022683.1"/>
    </source>
</evidence>
<feature type="domain" description="Apple" evidence="1">
    <location>
        <begin position="21"/>
        <end position="105"/>
    </location>
</feature>
<reference evidence="2 3" key="1">
    <citation type="submission" date="2022-05" db="EMBL/GenBank/DDBJ databases">
        <authorList>
            <consortium name="Genoscope - CEA"/>
            <person name="William W."/>
        </authorList>
    </citation>
    <scope>NUCLEOTIDE SEQUENCE [LARGE SCALE GENOMIC DNA]</scope>
</reference>
<dbReference type="InterPro" id="IPR003609">
    <property type="entry name" value="Pan_app"/>
</dbReference>
<dbReference type="Proteomes" id="UP001159427">
    <property type="component" value="Unassembled WGS sequence"/>
</dbReference>
<proteinExistence type="predicted"/>
<dbReference type="EMBL" id="CALNXI010000229">
    <property type="protein sequence ID" value="CAH3022683.1"/>
    <property type="molecule type" value="Genomic_DNA"/>
</dbReference>
<name>A0ABN8M2P6_9CNID</name>